<evidence type="ECO:0000313" key="1">
    <source>
        <dbReference type="EMBL" id="PVI07443.1"/>
    </source>
</evidence>
<keyword evidence="2" id="KW-1185">Reference proteome</keyword>
<reference evidence="1 2" key="1">
    <citation type="journal article" date="2018" name="Sci. Rep.">
        <title>Comparative genomics provides insights into the lifestyle and reveals functional heterogeneity of dark septate endophytic fungi.</title>
        <authorList>
            <person name="Knapp D.G."/>
            <person name="Nemeth J.B."/>
            <person name="Barry K."/>
            <person name="Hainaut M."/>
            <person name="Henrissat B."/>
            <person name="Johnson J."/>
            <person name="Kuo A."/>
            <person name="Lim J.H.P."/>
            <person name="Lipzen A."/>
            <person name="Nolan M."/>
            <person name="Ohm R.A."/>
            <person name="Tamas L."/>
            <person name="Grigoriev I.V."/>
            <person name="Spatafora J.W."/>
            <person name="Nagy L.G."/>
            <person name="Kovacs G.M."/>
        </authorList>
    </citation>
    <scope>NUCLEOTIDE SEQUENCE [LARGE SCALE GENOMIC DNA]</scope>
    <source>
        <strain evidence="1 2">DSE2036</strain>
    </source>
</reference>
<organism evidence="1 2">
    <name type="scientific">Periconia macrospinosa</name>
    <dbReference type="NCBI Taxonomy" id="97972"/>
    <lineage>
        <taxon>Eukaryota</taxon>
        <taxon>Fungi</taxon>
        <taxon>Dikarya</taxon>
        <taxon>Ascomycota</taxon>
        <taxon>Pezizomycotina</taxon>
        <taxon>Dothideomycetes</taxon>
        <taxon>Pleosporomycetidae</taxon>
        <taxon>Pleosporales</taxon>
        <taxon>Massarineae</taxon>
        <taxon>Periconiaceae</taxon>
        <taxon>Periconia</taxon>
    </lineage>
</organism>
<accession>A0A2V1EA78</accession>
<dbReference type="EMBL" id="KZ805304">
    <property type="protein sequence ID" value="PVI07443.1"/>
    <property type="molecule type" value="Genomic_DNA"/>
</dbReference>
<dbReference type="PANTHER" id="PTHR38790:SF4">
    <property type="entry name" value="2EXR DOMAIN-CONTAINING PROTEIN"/>
    <property type="match status" value="1"/>
</dbReference>
<dbReference type="OrthoDB" id="4790878at2759"/>
<proteinExistence type="predicted"/>
<protein>
    <submittedName>
        <fullName evidence="1">Uncharacterized protein</fullName>
    </submittedName>
</protein>
<evidence type="ECO:0000313" key="2">
    <source>
        <dbReference type="Proteomes" id="UP000244855"/>
    </source>
</evidence>
<gene>
    <name evidence="1" type="ORF">DM02DRAFT_326897</name>
</gene>
<dbReference type="AlphaFoldDB" id="A0A2V1EA78"/>
<name>A0A2V1EA78_9PLEO</name>
<sequence length="337" mass="39776">MGRRKLRILKFRRATRASITSRQLMATQHNQDNLLLRLPGELRSQIYSYVLSNGILDAIEEETERGFIFRIYAHSARNPEFRLMDSPRGRYKTSQEGEQIEFNQMQYVCRQLFAETHDLELQLNTINFPPWRDWGGIFRGSLTNSSANYRTQVLGVATALMTSIPNCLRFFMHLPRPWKVRRVRITLFLRILSYQFYIQDILELRRFCESNPTIDFSFVLDSPPEYDVWYTWEKAMMLLKFAIRKLPLSSVEDAGDISALNMFNLARRHEQKWREFHEASRRVPKIELRAGEETQPFPPNFKIFVSHLYQGSLDEAGNEDEQAALLATFRDWYQNGI</sequence>
<dbReference type="PANTHER" id="PTHR38790">
    <property type="entry name" value="2EXR DOMAIN-CONTAINING PROTEIN-RELATED"/>
    <property type="match status" value="1"/>
</dbReference>
<dbReference type="Proteomes" id="UP000244855">
    <property type="component" value="Unassembled WGS sequence"/>
</dbReference>